<feature type="compositionally biased region" description="Polar residues" evidence="1">
    <location>
        <begin position="699"/>
        <end position="708"/>
    </location>
</feature>
<dbReference type="PANTHER" id="PTHR10775:SF173">
    <property type="match status" value="1"/>
</dbReference>
<dbReference type="AlphaFoldDB" id="A0A8T3BRA8"/>
<sequence length="996" mass="113072">MKSAKVVRYFPLIPRLQRLFKTKKSAEEMIWHAKQRNIDGLLRHPADGEAWKSFDSRYPDFASDPRNVRLALASDGFNPFKLMSSTYSIWPILLVPYNMPPWIAMKQSSFILSTIIPGEKSPGNNIDIYIQPLINELTELWHGVISYDAASGQSFNLRAALMWTINDFPAYGMLSGWSTKGRFACPCCAENTESLWLYKGKKFSYMGHRRWLPENHLFRRQKQYFDNTEEIRKAPRRNTGSDILQKLQNVQFDLGKSRSLKRGRTVEFSEHHIWKKKSIFFELPYWEYNLLPHNLDVMHIEKNVCDNFIGTLLDLDKSKDNLQARQDLVDIGIKAELHPQILEDGSYLLPPTCFTMSKKEKLMFCQVLKNMKMPKGYASNISRCINVAECKIVGLKSHDCHVLIEELLPIALRSCSPSDEIIHILVEISKFLKSICAKVIDPKELDILQNNIAITLCKMERSILPSFFTIMVHLLIHLAEEVKLGGPVQYRWMYPFERFFIVLKDYVANKAQPEGSIAEGYIAEEGITFCSKYLERPQFLNKAATTTDAQFIFKFSSGGTPLGKVSSSNDLEISEEIKALAKGPNKIANRYKGLLINGYIFHTKERDEGKKTQNFGVVNTTEIGNFSYYGKINDIIEINYSNIFKKMAGGSRFRQAKKVVCRGGSSRGGSSRGETSRETESITPSTSVHPDSQEEIECSGTQQASQHSFGGAAPATQEGIWLVDEQGNPSRRRGRTTCADIQNMPPGTRIHIEVNENNIPCNIPESTLLGTYLGVVARDPVLAPISFPDWRNKGMEPYKKKMLAEVESKFEFPGHIRHWILQSLGVKWRNHKTTLKAEHWDSRPIQEILETVPAGVDQLQWCQLVNKWSKPEDQAQACNLLAQEGLTPEEGNIEANERVFAIVMGPEHSGRVRTQGFGVTPTRFFPQSKNEEGSGSGSSFGQIASLREEFISFRDNQAREFASFRDEMRQFMQETQRNHPPHGGSEMGGNDNLSDA</sequence>
<dbReference type="Pfam" id="PF02992">
    <property type="entry name" value="Transposase_21"/>
    <property type="match status" value="1"/>
</dbReference>
<evidence type="ECO:0000256" key="1">
    <source>
        <dbReference type="SAM" id="MobiDB-lite"/>
    </source>
</evidence>
<feature type="region of interest" description="Disordered" evidence="1">
    <location>
        <begin position="912"/>
        <end position="940"/>
    </location>
</feature>
<gene>
    <name evidence="3" type="ORF">KFK09_006182</name>
</gene>
<feature type="domain" description="DUF4218" evidence="2">
    <location>
        <begin position="435"/>
        <end position="536"/>
    </location>
</feature>
<dbReference type="InterPro" id="IPR025452">
    <property type="entry name" value="DUF4218"/>
</dbReference>
<evidence type="ECO:0000313" key="3">
    <source>
        <dbReference type="EMBL" id="KAI0518746.1"/>
    </source>
</evidence>
<dbReference type="InterPro" id="IPR004242">
    <property type="entry name" value="Transposase_21"/>
</dbReference>
<reference evidence="3" key="1">
    <citation type="journal article" date="2022" name="Front. Genet.">
        <title>Chromosome-Scale Assembly of the Dendrobium nobile Genome Provides Insights Into the Molecular Mechanism of the Biosynthesis of the Medicinal Active Ingredient of Dendrobium.</title>
        <authorList>
            <person name="Xu Q."/>
            <person name="Niu S.-C."/>
            <person name="Li K.-L."/>
            <person name="Zheng P.-J."/>
            <person name="Zhang X.-J."/>
            <person name="Jia Y."/>
            <person name="Liu Y."/>
            <person name="Niu Y.-X."/>
            <person name="Yu L.-H."/>
            <person name="Chen D.-F."/>
            <person name="Zhang G.-Q."/>
        </authorList>
    </citation>
    <scope>NUCLEOTIDE SEQUENCE</scope>
    <source>
        <tissue evidence="3">Leaf</tissue>
    </source>
</reference>
<keyword evidence="4" id="KW-1185">Reference proteome</keyword>
<dbReference type="Proteomes" id="UP000829196">
    <property type="component" value="Unassembled WGS sequence"/>
</dbReference>
<organism evidence="3 4">
    <name type="scientific">Dendrobium nobile</name>
    <name type="common">Orchid</name>
    <dbReference type="NCBI Taxonomy" id="94219"/>
    <lineage>
        <taxon>Eukaryota</taxon>
        <taxon>Viridiplantae</taxon>
        <taxon>Streptophyta</taxon>
        <taxon>Embryophyta</taxon>
        <taxon>Tracheophyta</taxon>
        <taxon>Spermatophyta</taxon>
        <taxon>Magnoliopsida</taxon>
        <taxon>Liliopsida</taxon>
        <taxon>Asparagales</taxon>
        <taxon>Orchidaceae</taxon>
        <taxon>Epidendroideae</taxon>
        <taxon>Malaxideae</taxon>
        <taxon>Dendrobiinae</taxon>
        <taxon>Dendrobium</taxon>
    </lineage>
</organism>
<comment type="caution">
    <text evidence="3">The sequence shown here is derived from an EMBL/GenBank/DDBJ whole genome shotgun (WGS) entry which is preliminary data.</text>
</comment>
<dbReference type="SMR" id="A0A8T3BRA8"/>
<evidence type="ECO:0000259" key="2">
    <source>
        <dbReference type="Pfam" id="PF13960"/>
    </source>
</evidence>
<feature type="region of interest" description="Disordered" evidence="1">
    <location>
        <begin position="660"/>
        <end position="711"/>
    </location>
</feature>
<dbReference type="PANTHER" id="PTHR10775">
    <property type="entry name" value="OS08G0208400 PROTEIN"/>
    <property type="match status" value="1"/>
</dbReference>
<dbReference type="EMBL" id="JAGYWB010000006">
    <property type="protein sequence ID" value="KAI0518746.1"/>
    <property type="molecule type" value="Genomic_DNA"/>
</dbReference>
<evidence type="ECO:0000313" key="4">
    <source>
        <dbReference type="Proteomes" id="UP000829196"/>
    </source>
</evidence>
<name>A0A8T3BRA8_DENNO</name>
<protein>
    <recommendedName>
        <fullName evidence="2">DUF4218 domain-containing protein</fullName>
    </recommendedName>
</protein>
<proteinExistence type="predicted"/>
<accession>A0A8T3BRA8</accession>
<dbReference type="OrthoDB" id="675476at2759"/>
<dbReference type="Pfam" id="PF13960">
    <property type="entry name" value="DUF4218"/>
    <property type="match status" value="1"/>
</dbReference>
<feature type="region of interest" description="Disordered" evidence="1">
    <location>
        <begin position="973"/>
        <end position="996"/>
    </location>
</feature>